<proteinExistence type="predicted"/>
<protein>
    <submittedName>
        <fullName evidence="1">Uncharacterized protein</fullName>
    </submittedName>
</protein>
<evidence type="ECO:0000313" key="2">
    <source>
        <dbReference type="Proteomes" id="UP000078512"/>
    </source>
</evidence>
<accession>A0A197JHE7</accession>
<sequence>MFSLYVFCKLPIPDRVKHILDTMELEDETELVYIDKIGTPDEYKSIASSAPNVGTFMIYDGTKTKNGKDCLIWYTMNEDHGLLTHAESAWYFLREFTLGFSGIGELLQYVDEEGIFIVTESP</sequence>
<dbReference type="OrthoDB" id="10380888at2759"/>
<dbReference type="EMBL" id="KV442108">
    <property type="protein sequence ID" value="OAQ23814.1"/>
    <property type="molecule type" value="Genomic_DNA"/>
</dbReference>
<evidence type="ECO:0000313" key="1">
    <source>
        <dbReference type="EMBL" id="OAQ23814.1"/>
    </source>
</evidence>
<keyword evidence="2" id="KW-1185">Reference proteome</keyword>
<dbReference type="Proteomes" id="UP000078512">
    <property type="component" value="Unassembled WGS sequence"/>
</dbReference>
<name>A0A197JHE7_9FUNG</name>
<reference evidence="1 2" key="1">
    <citation type="submission" date="2016-05" db="EMBL/GenBank/DDBJ databases">
        <title>Genome sequencing reveals origins of a unique bacterial endosymbiosis in the earliest lineages of terrestrial Fungi.</title>
        <authorList>
            <consortium name="DOE Joint Genome Institute"/>
            <person name="Uehling J."/>
            <person name="Gryganskyi A."/>
            <person name="Hameed K."/>
            <person name="Tschaplinski T."/>
            <person name="Misztal P."/>
            <person name="Wu S."/>
            <person name="Desiro A."/>
            <person name="Vande Pol N."/>
            <person name="Du Z.-Y."/>
            <person name="Zienkiewicz A."/>
            <person name="Zienkiewicz K."/>
            <person name="Morin E."/>
            <person name="Tisserant E."/>
            <person name="Splivallo R."/>
            <person name="Hainaut M."/>
            <person name="Henrissat B."/>
            <person name="Ohm R."/>
            <person name="Kuo A."/>
            <person name="Yan J."/>
            <person name="Lipzen A."/>
            <person name="Nolan M."/>
            <person name="Labutti K."/>
            <person name="Barry K."/>
            <person name="Goldstein A."/>
            <person name="Labbe J."/>
            <person name="Schadt C."/>
            <person name="Tuskan G."/>
            <person name="Grigoriev I."/>
            <person name="Martin F."/>
            <person name="Vilgalys R."/>
            <person name="Bonito G."/>
        </authorList>
    </citation>
    <scope>NUCLEOTIDE SEQUENCE [LARGE SCALE GENOMIC DNA]</scope>
    <source>
        <strain evidence="1 2">AG-77</strain>
    </source>
</reference>
<dbReference type="AlphaFoldDB" id="A0A197JHE7"/>
<organism evidence="1 2">
    <name type="scientific">Linnemannia elongata AG-77</name>
    <dbReference type="NCBI Taxonomy" id="1314771"/>
    <lineage>
        <taxon>Eukaryota</taxon>
        <taxon>Fungi</taxon>
        <taxon>Fungi incertae sedis</taxon>
        <taxon>Mucoromycota</taxon>
        <taxon>Mortierellomycotina</taxon>
        <taxon>Mortierellomycetes</taxon>
        <taxon>Mortierellales</taxon>
        <taxon>Mortierellaceae</taxon>
        <taxon>Linnemannia</taxon>
    </lineage>
</organism>
<gene>
    <name evidence="1" type="ORF">K457DRAFT_130272</name>
</gene>